<dbReference type="Pfam" id="PF06725">
    <property type="entry name" value="3D"/>
    <property type="match status" value="1"/>
</dbReference>
<proteinExistence type="predicted"/>
<dbReference type="EMBL" id="CP022098">
    <property type="protein sequence ID" value="ATB42648.1"/>
    <property type="molecule type" value="Genomic_DNA"/>
</dbReference>
<evidence type="ECO:0000259" key="1">
    <source>
        <dbReference type="Pfam" id="PF06725"/>
    </source>
</evidence>
<organism evidence="2 3">
    <name type="scientific">Cystobacter fuscus</name>
    <dbReference type="NCBI Taxonomy" id="43"/>
    <lineage>
        <taxon>Bacteria</taxon>
        <taxon>Pseudomonadati</taxon>
        <taxon>Myxococcota</taxon>
        <taxon>Myxococcia</taxon>
        <taxon>Myxococcales</taxon>
        <taxon>Cystobacterineae</taxon>
        <taxon>Archangiaceae</taxon>
        <taxon>Cystobacter</taxon>
    </lineage>
</organism>
<evidence type="ECO:0000313" key="2">
    <source>
        <dbReference type="EMBL" id="ATB42648.1"/>
    </source>
</evidence>
<dbReference type="RefSeq" id="WP_198316317.1">
    <property type="nucleotide sequence ID" value="NZ_CP022098.1"/>
</dbReference>
<dbReference type="SUPFAM" id="SSF50685">
    <property type="entry name" value="Barwin-like endoglucanases"/>
    <property type="match status" value="1"/>
</dbReference>
<dbReference type="Gene3D" id="2.40.40.10">
    <property type="entry name" value="RlpA-like domain"/>
    <property type="match status" value="1"/>
</dbReference>
<dbReference type="KEGG" id="cfus:CYFUS_008127"/>
<dbReference type="AlphaFoldDB" id="A0A250JGC1"/>
<dbReference type="Proteomes" id="UP000217257">
    <property type="component" value="Chromosome"/>
</dbReference>
<name>A0A250JGC1_9BACT</name>
<dbReference type="GO" id="GO:0019867">
    <property type="term" value="C:outer membrane"/>
    <property type="evidence" value="ECO:0007669"/>
    <property type="project" value="InterPro"/>
</dbReference>
<protein>
    <recommendedName>
        <fullName evidence="1">3D domain-containing protein</fullName>
    </recommendedName>
</protein>
<feature type="domain" description="3D" evidence="1">
    <location>
        <begin position="98"/>
        <end position="161"/>
    </location>
</feature>
<gene>
    <name evidence="2" type="ORF">CYFUS_008127</name>
</gene>
<dbReference type="InterPro" id="IPR059180">
    <property type="entry name" value="3D_YorM"/>
</dbReference>
<dbReference type="GO" id="GO:0004553">
    <property type="term" value="F:hydrolase activity, hydrolyzing O-glycosyl compounds"/>
    <property type="evidence" value="ECO:0007669"/>
    <property type="project" value="InterPro"/>
</dbReference>
<dbReference type="InterPro" id="IPR036908">
    <property type="entry name" value="RlpA-like_sf"/>
</dbReference>
<reference evidence="2 3" key="1">
    <citation type="submission" date="2017-06" db="EMBL/GenBank/DDBJ databases">
        <title>Sequencing and comparative analysis of myxobacterial genomes.</title>
        <authorList>
            <person name="Rupp O."/>
            <person name="Goesmann A."/>
            <person name="Sogaard-Andersen L."/>
        </authorList>
    </citation>
    <scope>NUCLEOTIDE SEQUENCE [LARGE SCALE GENOMIC DNA]</scope>
    <source>
        <strain evidence="2 3">DSM 52655</strain>
    </source>
</reference>
<accession>A0A250JGC1</accession>
<evidence type="ECO:0000313" key="3">
    <source>
        <dbReference type="Proteomes" id="UP000217257"/>
    </source>
</evidence>
<dbReference type="InterPro" id="IPR010611">
    <property type="entry name" value="3D_dom"/>
</dbReference>
<sequence>MAAGDWMEGFVITHYIIVMETDPVFAHDKKVKANGLEGEYREGFLFKAKTGVTFQGTGQTESGEFITINWSKGGPKGRDTWFTKGIGGTWKNPVKWESVAVDRSVIPLGSRLEIESYPGRKFVAWDTGGGINGKHIDVFLGPTSLSEGNAYGRKKSRVRILK</sequence>
<dbReference type="GO" id="GO:0009254">
    <property type="term" value="P:peptidoglycan turnover"/>
    <property type="evidence" value="ECO:0007669"/>
    <property type="project" value="InterPro"/>
</dbReference>
<dbReference type="CDD" id="cd14667">
    <property type="entry name" value="3D_containing_proteins"/>
    <property type="match status" value="1"/>
</dbReference>